<dbReference type="Proteomes" id="UP000887580">
    <property type="component" value="Unplaced"/>
</dbReference>
<sequence>MAFELGEIDDKISYFDKFAEFQMFHPRDLDMRQEDYYFNKKLYFNSREYNEFYEKVYRKNKSWLKNDLDLFVQALQYPHCDLDEIWSKYEFHSISPPSKVMQQKYNMMKKLYARIKLTDENGDIEEWFNAVIESEHGDSFVQMLNIKLAGIYQKKVVDTVS</sequence>
<proteinExistence type="predicted"/>
<name>A0AC35F5Z2_9BILA</name>
<reference evidence="2" key="1">
    <citation type="submission" date="2022-11" db="UniProtKB">
        <authorList>
            <consortium name="WormBaseParasite"/>
        </authorList>
    </citation>
    <scope>IDENTIFICATION</scope>
</reference>
<evidence type="ECO:0000313" key="1">
    <source>
        <dbReference type="Proteomes" id="UP000887580"/>
    </source>
</evidence>
<organism evidence="1 2">
    <name type="scientific">Panagrolaimus sp. PS1159</name>
    <dbReference type="NCBI Taxonomy" id="55785"/>
    <lineage>
        <taxon>Eukaryota</taxon>
        <taxon>Metazoa</taxon>
        <taxon>Ecdysozoa</taxon>
        <taxon>Nematoda</taxon>
        <taxon>Chromadorea</taxon>
        <taxon>Rhabditida</taxon>
        <taxon>Tylenchina</taxon>
        <taxon>Panagrolaimomorpha</taxon>
        <taxon>Panagrolaimoidea</taxon>
        <taxon>Panagrolaimidae</taxon>
        <taxon>Panagrolaimus</taxon>
    </lineage>
</organism>
<evidence type="ECO:0000313" key="2">
    <source>
        <dbReference type="WBParaSite" id="PS1159_v2.g13541.t1"/>
    </source>
</evidence>
<accession>A0AC35F5Z2</accession>
<dbReference type="WBParaSite" id="PS1159_v2.g13541.t1">
    <property type="protein sequence ID" value="PS1159_v2.g13541.t1"/>
    <property type="gene ID" value="PS1159_v2.g13541"/>
</dbReference>
<protein>
    <submittedName>
        <fullName evidence="2">Uncharacterized protein</fullName>
    </submittedName>
</protein>